<evidence type="ECO:0000256" key="1">
    <source>
        <dbReference type="SAM" id="MobiDB-lite"/>
    </source>
</evidence>
<keyword evidence="2" id="KW-1133">Transmembrane helix</keyword>
<reference evidence="3 4" key="1">
    <citation type="submission" date="2015-09" db="EMBL/GenBank/DDBJ databases">
        <title>Sorangium comparison.</title>
        <authorList>
            <person name="Zaburannyi N."/>
            <person name="Bunk B."/>
            <person name="Overmann J."/>
            <person name="Mueller R."/>
        </authorList>
    </citation>
    <scope>NUCLEOTIDE SEQUENCE [LARGE SCALE GENOMIC DNA]</scope>
    <source>
        <strain evidence="3 4">So ce26</strain>
    </source>
</reference>
<sequence>MQDLAGDARRRAAQGLDGSDRPARGLSPWARRIAWSAAEAMLCDEDERGELVPPRPEVCERAVVWLDFSLGEGSAETRRGFTLLAVCLELLPLFVIGAFGRMSRLPLGRRLAYLEALESSRVGLLSVLLLAFKVPLCIPAFEEGAELAMTGLDRESTAARRRLPALAQAGPRAGGAA</sequence>
<feature type="compositionally biased region" description="Basic and acidic residues" evidence="1">
    <location>
        <begin position="1"/>
        <end position="10"/>
    </location>
</feature>
<feature type="region of interest" description="Disordered" evidence="1">
    <location>
        <begin position="1"/>
        <end position="23"/>
    </location>
</feature>
<name>A0A2L0EP36_SORCE</name>
<gene>
    <name evidence="3" type="ORF">SOCE26_024780</name>
</gene>
<keyword evidence="2" id="KW-0472">Membrane</keyword>
<protein>
    <submittedName>
        <fullName evidence="3">Uncharacterized protein</fullName>
    </submittedName>
</protein>
<dbReference type="EMBL" id="CP012673">
    <property type="protein sequence ID" value="AUX41073.1"/>
    <property type="molecule type" value="Genomic_DNA"/>
</dbReference>
<evidence type="ECO:0000313" key="3">
    <source>
        <dbReference type="EMBL" id="AUX41073.1"/>
    </source>
</evidence>
<dbReference type="OrthoDB" id="5511377at2"/>
<dbReference type="RefSeq" id="WP_104978868.1">
    <property type="nucleotide sequence ID" value="NZ_CP012673.1"/>
</dbReference>
<proteinExistence type="predicted"/>
<accession>A0A2L0EP36</accession>
<evidence type="ECO:0000313" key="4">
    <source>
        <dbReference type="Proteomes" id="UP000238348"/>
    </source>
</evidence>
<evidence type="ECO:0000256" key="2">
    <source>
        <dbReference type="SAM" id="Phobius"/>
    </source>
</evidence>
<feature type="transmembrane region" description="Helical" evidence="2">
    <location>
        <begin position="80"/>
        <end position="101"/>
    </location>
</feature>
<keyword evidence="2" id="KW-0812">Transmembrane</keyword>
<dbReference type="Proteomes" id="UP000238348">
    <property type="component" value="Chromosome"/>
</dbReference>
<organism evidence="3 4">
    <name type="scientific">Sorangium cellulosum</name>
    <name type="common">Polyangium cellulosum</name>
    <dbReference type="NCBI Taxonomy" id="56"/>
    <lineage>
        <taxon>Bacteria</taxon>
        <taxon>Pseudomonadati</taxon>
        <taxon>Myxococcota</taxon>
        <taxon>Polyangia</taxon>
        <taxon>Polyangiales</taxon>
        <taxon>Polyangiaceae</taxon>
        <taxon>Sorangium</taxon>
    </lineage>
</organism>
<dbReference type="AlphaFoldDB" id="A0A2L0EP36"/>